<gene>
    <name evidence="2" type="ORF">Z517_09308</name>
</gene>
<feature type="region of interest" description="Disordered" evidence="1">
    <location>
        <begin position="1"/>
        <end position="73"/>
    </location>
</feature>
<evidence type="ECO:0000256" key="1">
    <source>
        <dbReference type="SAM" id="MobiDB-lite"/>
    </source>
</evidence>
<evidence type="ECO:0000313" key="3">
    <source>
        <dbReference type="Proteomes" id="UP000053029"/>
    </source>
</evidence>
<proteinExistence type="predicted"/>
<dbReference type="GeneID" id="25308798"/>
<keyword evidence="3" id="KW-1185">Reference proteome</keyword>
<accession>A0A0D2GWY1</accession>
<evidence type="ECO:0000313" key="2">
    <source>
        <dbReference type="EMBL" id="KIW76864.1"/>
    </source>
</evidence>
<dbReference type="STRING" id="1442368.A0A0D2GWY1"/>
<name>A0A0D2GWY1_9EURO</name>
<organism evidence="2 3">
    <name type="scientific">Fonsecaea pedrosoi CBS 271.37</name>
    <dbReference type="NCBI Taxonomy" id="1442368"/>
    <lineage>
        <taxon>Eukaryota</taxon>
        <taxon>Fungi</taxon>
        <taxon>Dikarya</taxon>
        <taxon>Ascomycota</taxon>
        <taxon>Pezizomycotina</taxon>
        <taxon>Eurotiomycetes</taxon>
        <taxon>Chaetothyriomycetidae</taxon>
        <taxon>Chaetothyriales</taxon>
        <taxon>Herpotrichiellaceae</taxon>
        <taxon>Fonsecaea</taxon>
    </lineage>
</organism>
<dbReference type="AlphaFoldDB" id="A0A0D2GWY1"/>
<feature type="compositionally biased region" description="Basic and acidic residues" evidence="1">
    <location>
        <begin position="1"/>
        <end position="38"/>
    </location>
</feature>
<dbReference type="VEuPathDB" id="FungiDB:Z517_09308"/>
<dbReference type="EMBL" id="KN846974">
    <property type="protein sequence ID" value="KIW76864.1"/>
    <property type="molecule type" value="Genomic_DNA"/>
</dbReference>
<sequence length="248" mass="28627">MGRTYISREPKPSKSKHGNESDKDPYFHHRQEHVREGPPKYFRPQRSSTTSRTSSKSKFEASKPTRQATEGDAIHARIPAGFTIKHWDPTEKPIILLGSVFDANSLGKWIYDWTIWHHGRSNPITDVAGELWLLLIKLAGKMKSAEGRVGRIADAELRGIVEHLIDRGGGLWDRLRDLLKKCEFHMVKAAKRDGTKTMGRRAGTEFVDSMFGPDRHLELTEKIMKQIRLWSERFDDYCEETFRRPSRT</sequence>
<reference evidence="2 3" key="1">
    <citation type="submission" date="2015-01" db="EMBL/GenBank/DDBJ databases">
        <title>The Genome Sequence of Fonsecaea pedrosoi CBS 271.37.</title>
        <authorList>
            <consortium name="The Broad Institute Genomics Platform"/>
            <person name="Cuomo C."/>
            <person name="de Hoog S."/>
            <person name="Gorbushina A."/>
            <person name="Stielow B."/>
            <person name="Teixiera M."/>
            <person name="Abouelleil A."/>
            <person name="Chapman S.B."/>
            <person name="Priest M."/>
            <person name="Young S.K."/>
            <person name="Wortman J."/>
            <person name="Nusbaum C."/>
            <person name="Birren B."/>
        </authorList>
    </citation>
    <scope>NUCLEOTIDE SEQUENCE [LARGE SCALE GENOMIC DNA]</scope>
    <source>
        <strain evidence="2 3">CBS 271.37</strain>
    </source>
</reference>
<dbReference type="Proteomes" id="UP000053029">
    <property type="component" value="Unassembled WGS sequence"/>
</dbReference>
<dbReference type="RefSeq" id="XP_013280672.1">
    <property type="nucleotide sequence ID" value="XM_013425218.1"/>
</dbReference>
<feature type="compositionally biased region" description="Low complexity" evidence="1">
    <location>
        <begin position="46"/>
        <end position="56"/>
    </location>
</feature>
<dbReference type="HOGENOM" id="CLU_039952_0_0_1"/>
<protein>
    <submittedName>
        <fullName evidence="2">Unplaced genomic scaffold supercont1.6, whole genome shotgun sequence</fullName>
    </submittedName>
</protein>